<dbReference type="Gene3D" id="2.160.10.10">
    <property type="entry name" value="Hexapeptide repeat proteins"/>
    <property type="match status" value="1"/>
</dbReference>
<dbReference type="Gene3D" id="3.90.550.10">
    <property type="entry name" value="Spore Coat Polysaccharide Biosynthesis Protein SpsA, Chain A"/>
    <property type="match status" value="1"/>
</dbReference>
<keyword evidence="2" id="KW-0320">Glycogen biosynthesis</keyword>
<dbReference type="SUPFAM" id="SSF53448">
    <property type="entry name" value="Nucleotide-diphospho-sugar transferases"/>
    <property type="match status" value="1"/>
</dbReference>
<sequence>MKDCIGIINLDENEKGMEELVKKRVLGSVPIGGKYRIIDFVLSNMTNSGIECIGIFTKNKSRSLMDHLTNGRPWDLHRKKDGLKVFNFGDNEPYYEDVHNFLDNIAFVKYSRKEYVLLAPSYMICNIDYSEIIYNHKKSDNDITVIYKEVNNADKSFIDCDVLNIDEKNRVISVGENLGEKKHANISMEMYLMKTEIFIDIVYDSIRSGEYRKVKQFIHSKLKSLKVYAHKFEGYVSCINTLEEYYKTNMDFLDEDISQEIFCNKDLIYTKSKDCAPTQYTEDSVVKNSIIANGSYIEGEVEDCIIGRSVHVAKGVKLRGCILMQNAVIKVNSEINNMIIEKGMEIGENEKYIGTKNFPMVIYPRNFKY</sequence>
<comment type="similarity">
    <text evidence="1">Belongs to the bacterial/plant glucose-1-phosphate adenylyltransferase family.</text>
</comment>
<dbReference type="EMBL" id="LTAY01000071">
    <property type="protein sequence ID" value="OPX46678.1"/>
    <property type="molecule type" value="Genomic_DNA"/>
</dbReference>
<reference evidence="5 6" key="1">
    <citation type="submission" date="2016-02" db="EMBL/GenBank/DDBJ databases">
        <title>Genome sequence of Clostridium thermobutyricum DSM 4928.</title>
        <authorList>
            <person name="Poehlein A."/>
            <person name="Daniel R."/>
        </authorList>
    </citation>
    <scope>NUCLEOTIDE SEQUENCE [LARGE SCALE GENOMIC DNA]</scope>
    <source>
        <strain evidence="5 6">DSM 4928</strain>
    </source>
</reference>
<dbReference type="Proteomes" id="UP000191448">
    <property type="component" value="Unassembled WGS sequence"/>
</dbReference>
<dbReference type="GO" id="GO:0005978">
    <property type="term" value="P:glycogen biosynthetic process"/>
    <property type="evidence" value="ECO:0007669"/>
    <property type="project" value="UniProtKB-KW"/>
</dbReference>
<dbReference type="NCBIfam" id="TIGR02092">
    <property type="entry name" value="glgD"/>
    <property type="match status" value="1"/>
</dbReference>
<proteinExistence type="inferred from homology"/>
<dbReference type="RefSeq" id="WP_080023868.1">
    <property type="nucleotide sequence ID" value="NZ_LTAY01000071.1"/>
</dbReference>
<gene>
    <name evidence="5" type="primary">glgD</name>
    <name evidence="5" type="ORF">CLTHE_26600</name>
</gene>
<dbReference type="AlphaFoldDB" id="A0A1V4SS08"/>
<name>A0A1V4SS08_9CLOT</name>
<evidence type="ECO:0000259" key="3">
    <source>
        <dbReference type="Pfam" id="PF00483"/>
    </source>
</evidence>
<dbReference type="CDD" id="cd02508">
    <property type="entry name" value="ADP_Glucose_PP"/>
    <property type="match status" value="1"/>
</dbReference>
<dbReference type="OrthoDB" id="9801810at2"/>
<comment type="caution">
    <text evidence="5">The sequence shown here is derived from an EMBL/GenBank/DDBJ whole genome shotgun (WGS) entry which is preliminary data.</text>
</comment>
<dbReference type="InterPro" id="IPR011004">
    <property type="entry name" value="Trimer_LpxA-like_sf"/>
</dbReference>
<dbReference type="SUPFAM" id="SSF51161">
    <property type="entry name" value="Trimeric LpxA-like enzymes"/>
    <property type="match status" value="1"/>
</dbReference>
<dbReference type="Pfam" id="PF00483">
    <property type="entry name" value="NTP_transferase"/>
    <property type="match status" value="1"/>
</dbReference>
<dbReference type="Pfam" id="PF24894">
    <property type="entry name" value="Hexapep_GlmU"/>
    <property type="match status" value="1"/>
</dbReference>
<dbReference type="GO" id="GO:0008878">
    <property type="term" value="F:glucose-1-phosphate adenylyltransferase activity"/>
    <property type="evidence" value="ECO:0007669"/>
    <property type="project" value="InterPro"/>
</dbReference>
<evidence type="ECO:0000313" key="5">
    <source>
        <dbReference type="EMBL" id="OPX46678.1"/>
    </source>
</evidence>
<dbReference type="InterPro" id="IPR011831">
    <property type="entry name" value="ADP-Glc_PPase"/>
</dbReference>
<dbReference type="PANTHER" id="PTHR43523">
    <property type="entry name" value="GLUCOSE-1-PHOSPHATE ADENYLYLTRANSFERASE-RELATED"/>
    <property type="match status" value="1"/>
</dbReference>
<feature type="domain" description="Nucleotidyl transferase" evidence="3">
    <location>
        <begin position="29"/>
        <end position="252"/>
    </location>
</feature>
<dbReference type="InterPro" id="IPR005835">
    <property type="entry name" value="NTP_transferase_dom"/>
</dbReference>
<evidence type="ECO:0000256" key="1">
    <source>
        <dbReference type="ARBA" id="ARBA00010443"/>
    </source>
</evidence>
<dbReference type="PANTHER" id="PTHR43523:SF6">
    <property type="entry name" value="GLYCOGEN BIOSYNTHESIS PROTEIN GLGD"/>
    <property type="match status" value="1"/>
</dbReference>
<evidence type="ECO:0000256" key="2">
    <source>
        <dbReference type="ARBA" id="ARBA00023056"/>
    </source>
</evidence>
<evidence type="ECO:0000259" key="4">
    <source>
        <dbReference type="Pfam" id="PF24894"/>
    </source>
</evidence>
<accession>A0A1V4SS08</accession>
<protein>
    <submittedName>
        <fullName evidence="5">Glycogen biosynthesis protein GlgD</fullName>
    </submittedName>
</protein>
<evidence type="ECO:0000313" key="6">
    <source>
        <dbReference type="Proteomes" id="UP000191448"/>
    </source>
</evidence>
<organism evidence="5 6">
    <name type="scientific">Clostridium thermobutyricum DSM 4928</name>
    <dbReference type="NCBI Taxonomy" id="1121339"/>
    <lineage>
        <taxon>Bacteria</taxon>
        <taxon>Bacillati</taxon>
        <taxon>Bacillota</taxon>
        <taxon>Clostridia</taxon>
        <taxon>Eubacteriales</taxon>
        <taxon>Clostridiaceae</taxon>
        <taxon>Clostridium</taxon>
    </lineage>
</organism>
<dbReference type="InterPro" id="IPR029044">
    <property type="entry name" value="Nucleotide-diphossugar_trans"/>
</dbReference>
<dbReference type="InterPro" id="IPR056818">
    <property type="entry name" value="GlmU/GlgC-like_hexapep"/>
</dbReference>
<dbReference type="InterPro" id="IPR011832">
    <property type="entry name" value="GlgDAde_trans"/>
</dbReference>
<feature type="domain" description="Glucose-1-phosphate adenylyltransferase/Bifunctional protein GlmU-like C-terminal hexapeptide" evidence="4">
    <location>
        <begin position="282"/>
        <end position="351"/>
    </location>
</feature>